<gene>
    <name evidence="1" type="ORF">CDL15_Pgr026308</name>
</gene>
<comment type="caution">
    <text evidence="1">The sequence shown here is derived from an EMBL/GenBank/DDBJ whole genome shotgun (WGS) entry which is preliminary data.</text>
</comment>
<protein>
    <submittedName>
        <fullName evidence="1">Uncharacterized protein</fullName>
    </submittedName>
</protein>
<dbReference type="Proteomes" id="UP000197138">
    <property type="component" value="Unassembled WGS sequence"/>
</dbReference>
<dbReference type="EMBL" id="MTKT01000676">
    <property type="protein sequence ID" value="OWM89145.1"/>
    <property type="molecule type" value="Genomic_DNA"/>
</dbReference>
<evidence type="ECO:0000313" key="2">
    <source>
        <dbReference type="Proteomes" id="UP000197138"/>
    </source>
</evidence>
<proteinExistence type="predicted"/>
<organism evidence="1 2">
    <name type="scientific">Punica granatum</name>
    <name type="common">Pomegranate</name>
    <dbReference type="NCBI Taxonomy" id="22663"/>
    <lineage>
        <taxon>Eukaryota</taxon>
        <taxon>Viridiplantae</taxon>
        <taxon>Streptophyta</taxon>
        <taxon>Embryophyta</taxon>
        <taxon>Tracheophyta</taxon>
        <taxon>Spermatophyta</taxon>
        <taxon>Magnoliopsida</taxon>
        <taxon>eudicotyledons</taxon>
        <taxon>Gunneridae</taxon>
        <taxon>Pentapetalae</taxon>
        <taxon>rosids</taxon>
        <taxon>malvids</taxon>
        <taxon>Myrtales</taxon>
        <taxon>Lythraceae</taxon>
        <taxon>Punica</taxon>
    </lineage>
</organism>
<reference evidence="2" key="1">
    <citation type="journal article" date="2017" name="Plant J.">
        <title>The pomegranate (Punica granatum L.) genome and the genomics of punicalagin biosynthesis.</title>
        <authorList>
            <person name="Qin G."/>
            <person name="Xu C."/>
            <person name="Ming R."/>
            <person name="Tang H."/>
            <person name="Guyot R."/>
            <person name="Kramer E.M."/>
            <person name="Hu Y."/>
            <person name="Yi X."/>
            <person name="Qi Y."/>
            <person name="Xu X."/>
            <person name="Gao Z."/>
            <person name="Pan H."/>
            <person name="Jian J."/>
            <person name="Tian Y."/>
            <person name="Yue Z."/>
            <person name="Xu Y."/>
        </authorList>
    </citation>
    <scope>NUCLEOTIDE SEQUENCE [LARGE SCALE GENOMIC DNA]</scope>
    <source>
        <strain evidence="2">cv. Dabenzi</strain>
    </source>
</reference>
<name>A0A218XVF3_PUNGR</name>
<accession>A0A218XVF3</accession>
<dbReference type="AlphaFoldDB" id="A0A218XVF3"/>
<evidence type="ECO:0000313" key="1">
    <source>
        <dbReference type="EMBL" id="OWM89145.1"/>
    </source>
</evidence>
<sequence length="92" mass="9110">MSLSGAWVGGTQGAGSTVGLCARGGVELEDARLGLLSKAIISAMLEANRSTVPWRVVTLPSSVAMRVMSWEGISACVAGGGGAYTGGGGNPE</sequence>